<evidence type="ECO:0008006" key="4">
    <source>
        <dbReference type="Google" id="ProtNLM"/>
    </source>
</evidence>
<comment type="caution">
    <text evidence="2">The sequence shown here is derived from an EMBL/GenBank/DDBJ whole genome shotgun (WGS) entry which is preliminary data.</text>
</comment>
<dbReference type="RefSeq" id="WP_265789684.1">
    <property type="nucleotide sequence ID" value="NZ_BAABRS010000002.1"/>
</dbReference>
<gene>
    <name evidence="2" type="ORF">LQ318_09610</name>
</gene>
<organism evidence="2 3">
    <name type="scientific">Fodinibius salicampi</name>
    <dbReference type="NCBI Taxonomy" id="1920655"/>
    <lineage>
        <taxon>Bacteria</taxon>
        <taxon>Pseudomonadati</taxon>
        <taxon>Balneolota</taxon>
        <taxon>Balneolia</taxon>
        <taxon>Balneolales</taxon>
        <taxon>Balneolaceae</taxon>
        <taxon>Fodinibius</taxon>
    </lineage>
</organism>
<dbReference type="EMBL" id="JAJNDC010000002">
    <property type="protein sequence ID" value="MCW9713160.1"/>
    <property type="molecule type" value="Genomic_DNA"/>
</dbReference>
<proteinExistence type="predicted"/>
<feature type="chain" id="PRO_5046940453" description="DUF481 domain-containing protein" evidence="1">
    <location>
        <begin position="24"/>
        <end position="413"/>
    </location>
</feature>
<feature type="signal peptide" evidence="1">
    <location>
        <begin position="1"/>
        <end position="23"/>
    </location>
</feature>
<evidence type="ECO:0000313" key="3">
    <source>
        <dbReference type="Proteomes" id="UP001207337"/>
    </source>
</evidence>
<protein>
    <recommendedName>
        <fullName evidence="4">DUF481 domain-containing protein</fullName>
    </recommendedName>
</protein>
<keyword evidence="1" id="KW-0732">Signal</keyword>
<accession>A0ABT3PZ61</accession>
<sequence>MHKAYLYPLFALLLFFVPETLLAQDSTKTIDVYLDCRRACDEGYVRDEINFVNYVRNQEDADVHLLITNQRTGSGGEEYTLKFIGGNEFKGVDRTLTYFAAESDTQDEERIGLNRYIKRGLFFYLIDRPIADELNINYEATEGSSQSDAESDSWNYWVFDIRADTDIEGEESEKEFGLRGRISAERITPEWKFEFDVSQFYERQTFEDDEETRTFIRESRGADLLLVKSLSDHWSAGIFTRVGHSTRNNYDLRIEGSPAVEYSVFPYREFTERQITFMYRLTGGYYDYNDITIYGKNSERLMRQQLSSDIEFTQPWGEFEANINASAFLHDFNKNRLDTEVQLDFRVFRGLSFYISGEYAWINNQLSIPAGDITDEEQLLNLRQRLTSYSYEVRFGLEFSFGSIYNNVVNPRL</sequence>
<keyword evidence="3" id="KW-1185">Reference proteome</keyword>
<evidence type="ECO:0000256" key="1">
    <source>
        <dbReference type="SAM" id="SignalP"/>
    </source>
</evidence>
<reference evidence="2 3" key="1">
    <citation type="submission" date="2021-11" db="EMBL/GenBank/DDBJ databases">
        <title>Aliifidinibius sp. nov., a new bacterium isolated from saline soil.</title>
        <authorList>
            <person name="Galisteo C."/>
            <person name="De La Haba R."/>
            <person name="Sanchez-Porro C."/>
            <person name="Ventosa A."/>
        </authorList>
    </citation>
    <scope>NUCLEOTIDE SEQUENCE [LARGE SCALE GENOMIC DNA]</scope>
    <source>
        <strain evidence="2 3">KACC 190600</strain>
    </source>
</reference>
<dbReference type="Proteomes" id="UP001207337">
    <property type="component" value="Unassembled WGS sequence"/>
</dbReference>
<name>A0ABT3PZ61_9BACT</name>
<evidence type="ECO:0000313" key="2">
    <source>
        <dbReference type="EMBL" id="MCW9713160.1"/>
    </source>
</evidence>